<protein>
    <submittedName>
        <fullName evidence="1">Uncharacterized protein</fullName>
    </submittedName>
</protein>
<keyword evidence="2" id="KW-1185">Reference proteome</keyword>
<feature type="non-terminal residue" evidence="1">
    <location>
        <position position="1"/>
    </location>
</feature>
<name>A0ABN9AXZ5_9NEOB</name>
<gene>
    <name evidence="1" type="ORF">SPARVUS_LOCUS1679388</name>
</gene>
<organism evidence="1 2">
    <name type="scientific">Staurois parvus</name>
    <dbReference type="NCBI Taxonomy" id="386267"/>
    <lineage>
        <taxon>Eukaryota</taxon>
        <taxon>Metazoa</taxon>
        <taxon>Chordata</taxon>
        <taxon>Craniata</taxon>
        <taxon>Vertebrata</taxon>
        <taxon>Euteleostomi</taxon>
        <taxon>Amphibia</taxon>
        <taxon>Batrachia</taxon>
        <taxon>Anura</taxon>
        <taxon>Neobatrachia</taxon>
        <taxon>Ranoidea</taxon>
        <taxon>Ranidae</taxon>
        <taxon>Staurois</taxon>
    </lineage>
</organism>
<evidence type="ECO:0000313" key="2">
    <source>
        <dbReference type="Proteomes" id="UP001162483"/>
    </source>
</evidence>
<dbReference type="EMBL" id="CATNWA010001385">
    <property type="protein sequence ID" value="CAI9540045.1"/>
    <property type="molecule type" value="Genomic_DNA"/>
</dbReference>
<accession>A0ABN9AXZ5</accession>
<evidence type="ECO:0000313" key="1">
    <source>
        <dbReference type="EMBL" id="CAI9540045.1"/>
    </source>
</evidence>
<proteinExistence type="predicted"/>
<comment type="caution">
    <text evidence="1">The sequence shown here is derived from an EMBL/GenBank/DDBJ whole genome shotgun (WGS) entry which is preliminary data.</text>
</comment>
<sequence length="87" mass="9303">TQGVFTTRQTRHLPKGAFFRGAALSPWKKGRKKGHMRHGDQVGSERGCGLLDSLWRARLLFSGMSGAVKVNVFLSLAGGVGDGQGCC</sequence>
<dbReference type="Proteomes" id="UP001162483">
    <property type="component" value="Unassembled WGS sequence"/>
</dbReference>
<reference evidence="1" key="1">
    <citation type="submission" date="2023-05" db="EMBL/GenBank/DDBJ databases">
        <authorList>
            <person name="Stuckert A."/>
        </authorList>
    </citation>
    <scope>NUCLEOTIDE SEQUENCE</scope>
</reference>